<gene>
    <name evidence="2" type="ordered locus">Cyan7425_0820</name>
</gene>
<protein>
    <submittedName>
        <fullName evidence="2">Uncharacterized protein</fullName>
    </submittedName>
</protein>
<feature type="transmembrane region" description="Helical" evidence="1">
    <location>
        <begin position="20"/>
        <end position="42"/>
    </location>
</feature>
<keyword evidence="1" id="KW-0812">Transmembrane</keyword>
<keyword evidence="1" id="KW-1133">Transmembrane helix</keyword>
<name>B8HW28_CYAP4</name>
<accession>B8HW28</accession>
<reference evidence="2" key="1">
    <citation type="submission" date="2009-01" db="EMBL/GenBank/DDBJ databases">
        <title>Complete sequence of chromosome Cyanothece sp. PCC 7425.</title>
        <authorList>
            <consortium name="US DOE Joint Genome Institute"/>
            <person name="Lucas S."/>
            <person name="Copeland A."/>
            <person name="Lapidus A."/>
            <person name="Glavina del Rio T."/>
            <person name="Dalin E."/>
            <person name="Tice H."/>
            <person name="Bruce D."/>
            <person name="Goodwin L."/>
            <person name="Pitluck S."/>
            <person name="Sims D."/>
            <person name="Meineke L."/>
            <person name="Brettin T."/>
            <person name="Detter J.C."/>
            <person name="Han C."/>
            <person name="Larimer F."/>
            <person name="Land M."/>
            <person name="Hauser L."/>
            <person name="Kyrpides N."/>
            <person name="Ovchinnikova G."/>
            <person name="Liberton M."/>
            <person name="Stoeckel J."/>
            <person name="Banerjee A."/>
            <person name="Singh A."/>
            <person name="Page L."/>
            <person name="Sato H."/>
            <person name="Zhao L."/>
            <person name="Sherman L."/>
            <person name="Pakrasi H."/>
            <person name="Richardson P."/>
        </authorList>
    </citation>
    <scope>NUCLEOTIDE SEQUENCE</scope>
    <source>
        <strain evidence="2">PCC 7425</strain>
    </source>
</reference>
<organism evidence="2">
    <name type="scientific">Cyanothece sp. (strain PCC 7425 / ATCC 29141)</name>
    <dbReference type="NCBI Taxonomy" id="395961"/>
    <lineage>
        <taxon>Bacteria</taxon>
        <taxon>Bacillati</taxon>
        <taxon>Cyanobacteriota</taxon>
        <taxon>Cyanophyceae</taxon>
        <taxon>Gomontiellales</taxon>
        <taxon>Cyanothecaceae</taxon>
        <taxon>Cyanothece</taxon>
    </lineage>
</organism>
<dbReference type="OrthoDB" id="581166at2"/>
<dbReference type="eggNOG" id="ENOG5033QV8">
    <property type="taxonomic scope" value="Bacteria"/>
</dbReference>
<dbReference type="EMBL" id="CP001344">
    <property type="protein sequence ID" value="ACL43206.1"/>
    <property type="molecule type" value="Genomic_DNA"/>
</dbReference>
<dbReference type="HOGENOM" id="CLU_775714_0_0_3"/>
<dbReference type="KEGG" id="cyn:Cyan7425_0820"/>
<keyword evidence="1" id="KW-0472">Membrane</keyword>
<evidence type="ECO:0000313" key="2">
    <source>
        <dbReference type="EMBL" id="ACL43206.1"/>
    </source>
</evidence>
<sequence>MAKSNRLPQEAFQAVTPVRILLSVVYALLLVCFTNSLALWYLNYYPRNTGYLRVSQKWKLLLDLKQPVDWLILGDSSCGQGIDPSLLERTLKVKALNLCTTGDAGVINNAWMLSEYIKKYGAPRQVLLVHVYDVWHRDMLWSLVSQVPLPWGFWNQFQPSIQPGVQGSLNIFLDRYVPLYSKNLSLQDAIAKPDTLFQSRARFSQSNRPDFMFAPVADPADVIAQRSDHIDFAKDHKFKLSSVNRLALQHIIDLANRYQFPVVIVNSPIDAKLYQDQSFQIYYNQLQQFMQAFVAQSRWVHYIPEPVTFNENEMTNSDHIIYSAAQTYTKTIIKQVNALTQP</sequence>
<dbReference type="AlphaFoldDB" id="B8HW28"/>
<evidence type="ECO:0000256" key="1">
    <source>
        <dbReference type="SAM" id="Phobius"/>
    </source>
</evidence>
<proteinExistence type="predicted"/>